<evidence type="ECO:0000313" key="1">
    <source>
        <dbReference type="EMBL" id="CDP95730.1"/>
    </source>
</evidence>
<dbReference type="AlphaFoldDB" id="A0A1I9G2E4"/>
<sequence>MSPHFLHCLLKEVSERIKKYPNVFQIRTEITDNNETKLRVKILL</sequence>
<dbReference type="EMBL" id="LN856952">
    <property type="protein sequence ID" value="CDP95730.1"/>
    <property type="molecule type" value="Genomic_DNA"/>
</dbReference>
<protein>
    <submittedName>
        <fullName evidence="1">Bm454</fullName>
    </submittedName>
</protein>
<accession>A0A1I9G2E4</accession>
<reference evidence="1" key="1">
    <citation type="journal article" date="2007" name="Science">
        <title>Draft genome of the filarial nematode parasite Brugia malayi.</title>
        <authorList>
            <person name="Ghedin E."/>
            <person name="Wang S."/>
            <person name="Spiro D."/>
            <person name="Caler E."/>
            <person name="Zhao Q."/>
            <person name="Crabtree J."/>
            <person name="Allen J.E."/>
            <person name="Delcher A.L."/>
            <person name="Guiliano D.B."/>
            <person name="Miranda-Saavedra D."/>
            <person name="Angiuoli S.V."/>
            <person name="Creasy T."/>
            <person name="Amedeo P."/>
            <person name="Haas B."/>
            <person name="El-Sayed N.M."/>
            <person name="Wortman J.R."/>
            <person name="Feldblyum T."/>
            <person name="Tallon L."/>
            <person name="Schatz M."/>
            <person name="Shumway M."/>
            <person name="Koo H."/>
            <person name="Salzberg S.L."/>
            <person name="Schobel S."/>
            <person name="Pertea M."/>
            <person name="Pop M."/>
            <person name="White O."/>
            <person name="Barton G.J."/>
            <person name="Carlow C.K."/>
            <person name="Crawford M.J."/>
            <person name="Daub J."/>
            <person name="Dimmic M.W."/>
            <person name="Estes C.F."/>
            <person name="Foster J.M."/>
            <person name="Ganatra M."/>
            <person name="Gregory W.F."/>
            <person name="Johnson N.M."/>
            <person name="Jin J."/>
            <person name="Komuniecki R."/>
            <person name="Korf I."/>
            <person name="Kumar S."/>
            <person name="Laney S."/>
            <person name="Li B.W."/>
            <person name="Li W."/>
            <person name="Lindblom T.H."/>
            <person name="Lustigman S."/>
            <person name="Ma D."/>
            <person name="Maina C.V."/>
            <person name="Martin D.M."/>
            <person name="McCarter J.P."/>
            <person name="McReynolds L."/>
            <person name="Mitreva M."/>
            <person name="Nutman T.B."/>
            <person name="Parkinson J."/>
            <person name="Peregrin-Alvarez J.M."/>
            <person name="Poole C."/>
            <person name="Ren Q."/>
            <person name="Saunders L."/>
            <person name="Sluder A.E."/>
            <person name="Smith K."/>
            <person name="Stanke M."/>
            <person name="Unnasch T.R."/>
            <person name="Ware J."/>
            <person name="Wei A.D."/>
            <person name="Weil G."/>
            <person name="Williams D.J."/>
            <person name="Zhang Y."/>
            <person name="Williams S.A."/>
            <person name="Fraser-Liggett C."/>
            <person name="Slatko B."/>
            <person name="Blaxter M.L."/>
            <person name="Scott A.L."/>
        </authorList>
    </citation>
    <scope>NUCLEOTIDE SEQUENCE</scope>
    <source>
        <strain evidence="1">FR3</strain>
    </source>
</reference>
<gene>
    <name evidence="1" type="primary">Bm454</name>
    <name evidence="1" type="ORF">BM_Bm454</name>
</gene>
<proteinExistence type="predicted"/>
<organism evidence="1">
    <name type="scientific">Brugia malayi</name>
    <name type="common">Filarial nematode worm</name>
    <dbReference type="NCBI Taxonomy" id="6279"/>
    <lineage>
        <taxon>Eukaryota</taxon>
        <taxon>Metazoa</taxon>
        <taxon>Ecdysozoa</taxon>
        <taxon>Nematoda</taxon>
        <taxon>Chromadorea</taxon>
        <taxon>Rhabditida</taxon>
        <taxon>Spirurina</taxon>
        <taxon>Spiruromorpha</taxon>
        <taxon>Filarioidea</taxon>
        <taxon>Onchocercidae</taxon>
        <taxon>Brugia</taxon>
    </lineage>
</organism>
<reference evidence="1" key="2">
    <citation type="submission" date="2012-12" db="EMBL/GenBank/DDBJ databases">
        <authorList>
            <consortium name="WormBase Consortium"/>
            <person name="Ghedin E."/>
            <person name="Paulini M."/>
        </authorList>
    </citation>
    <scope>NUCLEOTIDE SEQUENCE</scope>
    <source>
        <strain evidence="1">FR3</strain>
    </source>
</reference>
<name>A0A1I9G2E4_BRUMA</name>